<evidence type="ECO:0000313" key="17">
    <source>
        <dbReference type="Proteomes" id="UP000036426"/>
    </source>
</evidence>
<dbReference type="GO" id="GO:0009279">
    <property type="term" value="C:cell outer membrane"/>
    <property type="evidence" value="ECO:0007669"/>
    <property type="project" value="UniProtKB-SubCell"/>
</dbReference>
<evidence type="ECO:0000256" key="9">
    <source>
        <dbReference type="ARBA" id="ARBA00023170"/>
    </source>
</evidence>
<dbReference type="AlphaFoldDB" id="A0A0J1GQ90"/>
<reference evidence="16 17" key="1">
    <citation type="submission" date="2015-05" db="EMBL/GenBank/DDBJ databases">
        <title>Photobacterium galathea sp. nov.</title>
        <authorList>
            <person name="Machado H."/>
            <person name="Gram L."/>
        </authorList>
    </citation>
    <scope>NUCLEOTIDE SEQUENCE [LARGE SCALE GENOMIC DNA]</scope>
    <source>
        <strain evidence="16 17">DSM 25995</strain>
    </source>
</reference>
<evidence type="ECO:0000259" key="14">
    <source>
        <dbReference type="Pfam" id="PF00593"/>
    </source>
</evidence>
<proteinExistence type="inferred from homology"/>
<dbReference type="EMBL" id="LDOV01000010">
    <property type="protein sequence ID" value="KLV01806.1"/>
    <property type="molecule type" value="Genomic_DNA"/>
</dbReference>
<comment type="similarity">
    <text evidence="2">Belongs to the TonB-dependent receptor family. Hemoglobin/haptoglobin binding protein subfamily.</text>
</comment>
<comment type="subcellular location">
    <subcellularLocation>
        <location evidence="1 11">Cell outer membrane</location>
        <topology evidence="1 11">Multi-pass membrane protein</topology>
    </subcellularLocation>
</comment>
<evidence type="ECO:0000256" key="11">
    <source>
        <dbReference type="PROSITE-ProRule" id="PRU01360"/>
    </source>
</evidence>
<dbReference type="NCBIfam" id="TIGR01786">
    <property type="entry name" value="TonB-hemlactrns"/>
    <property type="match status" value="1"/>
</dbReference>
<dbReference type="Gene3D" id="2.170.130.10">
    <property type="entry name" value="TonB-dependent receptor, plug domain"/>
    <property type="match status" value="1"/>
</dbReference>
<dbReference type="PATRIC" id="fig|754436.4.peg.1089"/>
<dbReference type="InterPro" id="IPR039426">
    <property type="entry name" value="TonB-dep_rcpt-like"/>
</dbReference>
<feature type="chain" id="PRO_5005251996" evidence="13">
    <location>
        <begin position="27"/>
        <end position="697"/>
    </location>
</feature>
<evidence type="ECO:0000259" key="15">
    <source>
        <dbReference type="Pfam" id="PF07715"/>
    </source>
</evidence>
<keyword evidence="5 11" id="KW-0812">Transmembrane</keyword>
<dbReference type="GO" id="GO:0015232">
    <property type="term" value="F:heme transmembrane transporter activity"/>
    <property type="evidence" value="ECO:0007669"/>
    <property type="project" value="InterPro"/>
</dbReference>
<evidence type="ECO:0000256" key="1">
    <source>
        <dbReference type="ARBA" id="ARBA00004571"/>
    </source>
</evidence>
<feature type="signal peptide" evidence="13">
    <location>
        <begin position="1"/>
        <end position="26"/>
    </location>
</feature>
<accession>A0A0J1GQ90</accession>
<dbReference type="InterPro" id="IPR011276">
    <property type="entry name" value="TonB_haem/Hb_rcpt"/>
</dbReference>
<evidence type="ECO:0000256" key="10">
    <source>
        <dbReference type="ARBA" id="ARBA00023237"/>
    </source>
</evidence>
<dbReference type="Pfam" id="PF00593">
    <property type="entry name" value="TonB_dep_Rec_b-barrel"/>
    <property type="match status" value="1"/>
</dbReference>
<dbReference type="InterPro" id="IPR036942">
    <property type="entry name" value="Beta-barrel_TonB_sf"/>
</dbReference>
<dbReference type="PANTHER" id="PTHR30069:SF29">
    <property type="entry name" value="HEMOGLOBIN AND HEMOGLOBIN-HAPTOGLOBIN-BINDING PROTEIN 1-RELATED"/>
    <property type="match status" value="1"/>
</dbReference>
<dbReference type="OrthoDB" id="9764669at2"/>
<comment type="caution">
    <text evidence="16">The sequence shown here is derived from an EMBL/GenBank/DDBJ whole genome shotgun (WGS) entry which is preliminary data.</text>
</comment>
<dbReference type="Gene3D" id="2.40.170.20">
    <property type="entry name" value="TonB-dependent receptor, beta-barrel domain"/>
    <property type="match status" value="1"/>
</dbReference>
<dbReference type="PANTHER" id="PTHR30069">
    <property type="entry name" value="TONB-DEPENDENT OUTER MEMBRANE RECEPTOR"/>
    <property type="match status" value="1"/>
</dbReference>
<dbReference type="SUPFAM" id="SSF56935">
    <property type="entry name" value="Porins"/>
    <property type="match status" value="1"/>
</dbReference>
<protein>
    <submittedName>
        <fullName evidence="16">TonB-dependent receptor</fullName>
    </submittedName>
</protein>
<name>A0A0J1GQ90_9GAMM</name>
<dbReference type="Pfam" id="PF07715">
    <property type="entry name" value="Plug"/>
    <property type="match status" value="1"/>
</dbReference>
<evidence type="ECO:0000256" key="7">
    <source>
        <dbReference type="ARBA" id="ARBA00023077"/>
    </source>
</evidence>
<dbReference type="RefSeq" id="WP_047873259.1">
    <property type="nucleotide sequence ID" value="NZ_BMYC01000001.1"/>
</dbReference>
<dbReference type="GO" id="GO:0044718">
    <property type="term" value="P:siderophore transmembrane transport"/>
    <property type="evidence" value="ECO:0007669"/>
    <property type="project" value="TreeGrafter"/>
</dbReference>
<evidence type="ECO:0000256" key="13">
    <source>
        <dbReference type="SAM" id="SignalP"/>
    </source>
</evidence>
<organism evidence="16 17">
    <name type="scientific">Photobacterium aphoticum</name>
    <dbReference type="NCBI Taxonomy" id="754436"/>
    <lineage>
        <taxon>Bacteria</taxon>
        <taxon>Pseudomonadati</taxon>
        <taxon>Pseudomonadota</taxon>
        <taxon>Gammaproteobacteria</taxon>
        <taxon>Vibrionales</taxon>
        <taxon>Vibrionaceae</taxon>
        <taxon>Photobacterium</taxon>
    </lineage>
</organism>
<dbReference type="CDD" id="cd01347">
    <property type="entry name" value="ligand_gated_channel"/>
    <property type="match status" value="1"/>
</dbReference>
<keyword evidence="6 13" id="KW-0732">Signal</keyword>
<keyword evidence="17" id="KW-1185">Reference proteome</keyword>
<dbReference type="InterPro" id="IPR037066">
    <property type="entry name" value="Plug_dom_sf"/>
</dbReference>
<evidence type="ECO:0000256" key="6">
    <source>
        <dbReference type="ARBA" id="ARBA00022729"/>
    </source>
</evidence>
<keyword evidence="3 11" id="KW-0813">Transport</keyword>
<keyword evidence="9 16" id="KW-0675">Receptor</keyword>
<evidence type="ECO:0000256" key="5">
    <source>
        <dbReference type="ARBA" id="ARBA00022692"/>
    </source>
</evidence>
<keyword evidence="10 11" id="KW-0998">Cell outer membrane</keyword>
<evidence type="ECO:0000256" key="8">
    <source>
        <dbReference type="ARBA" id="ARBA00023136"/>
    </source>
</evidence>
<dbReference type="InterPro" id="IPR000531">
    <property type="entry name" value="Beta-barrel_TonB"/>
</dbReference>
<dbReference type="Proteomes" id="UP000036426">
    <property type="component" value="Unassembled WGS sequence"/>
</dbReference>
<evidence type="ECO:0000313" key="16">
    <source>
        <dbReference type="EMBL" id="KLV01806.1"/>
    </source>
</evidence>
<evidence type="ECO:0000256" key="12">
    <source>
        <dbReference type="RuleBase" id="RU003357"/>
    </source>
</evidence>
<keyword evidence="4 11" id="KW-1134">Transmembrane beta strand</keyword>
<dbReference type="InterPro" id="IPR012910">
    <property type="entry name" value="Plug_dom"/>
</dbReference>
<gene>
    <name evidence="16" type="ORF">ABT58_05125</name>
</gene>
<evidence type="ECO:0000256" key="4">
    <source>
        <dbReference type="ARBA" id="ARBA00022452"/>
    </source>
</evidence>
<evidence type="ECO:0000256" key="3">
    <source>
        <dbReference type="ARBA" id="ARBA00022448"/>
    </source>
</evidence>
<keyword evidence="8 11" id="KW-0472">Membrane</keyword>
<dbReference type="PROSITE" id="PS52016">
    <property type="entry name" value="TONB_DEPENDENT_REC_3"/>
    <property type="match status" value="1"/>
</dbReference>
<dbReference type="NCBIfam" id="TIGR01785">
    <property type="entry name" value="TonB-hemin"/>
    <property type="match status" value="1"/>
</dbReference>
<dbReference type="InterPro" id="IPR010949">
    <property type="entry name" value="TonB_Hb/transfer/lactofer_rcpt"/>
</dbReference>
<feature type="domain" description="TonB-dependent receptor-like beta-barrel" evidence="14">
    <location>
        <begin position="235"/>
        <end position="661"/>
    </location>
</feature>
<evidence type="ECO:0000256" key="2">
    <source>
        <dbReference type="ARBA" id="ARBA00008143"/>
    </source>
</evidence>
<feature type="domain" description="TonB-dependent receptor plug" evidence="15">
    <location>
        <begin position="45"/>
        <end position="155"/>
    </location>
</feature>
<keyword evidence="7 12" id="KW-0798">TonB box</keyword>
<sequence>MKPTRCIKPSVLATAILFALSADALAQEHTLDEVVVTATRTNSQLEDTAASVAVVTDKDIEEEMITGLDDLFDYTPGVSVQTNARQGVQSINIRGIEGNRIKVLVDGVSQGNQFDTGNNFINSARVEVDTDMIKAVEVVKGAASSLHGSDAIGGIVAFETKDPSDFLKGREWGGHAKFNYSSDENTFSESVAVANQTGGLESLVAYTRRDGNEIDNFGDPQDADSSVDNVLVKLQNQFNDAHRLEFSGNYIRNKVNGDQTYRGYTDGQSEDSTEQYQIGIKHIWDMHTSMADTLTWQLDWLSKEENGVTTRVKGTNNQRKDYIYEDEGYQFDMQFDKFLTVGSAEHYIVYGASYHDKDIKNINKEFNSTGTDKEIFYIPSANEMRYGFFLQDEITVGNFIITPGIRFDAFDTDPGDASDNPSGNPDNEYNKFSDSAFTGRLGAIYKLNEAHRVFAQISQGFRAPDFQELFYSFGNPMHGYVNKPNPDLKAEESISYELGWRHNNAVTSSEIAVFYSDYDNFIERQQVSGSFIPMVDPAVFQSVNIGKATIKGIEFSNRLIWDGFMPIEGFSSRIAAAYTEGEDGNNDPLNSVNPWNVVAGLNYDSVNNWGTTFNLRYTAAKDRNDINGDDILPISSATVLDLIAYYKPIKNLTLRAGVFNLTDKEYYNWNDVNGQTTENKDLTEPGRNWSVTAKYEF</sequence>
<dbReference type="GO" id="GO:0015344">
    <property type="term" value="F:siderophore uptake transmembrane transporter activity"/>
    <property type="evidence" value="ECO:0007669"/>
    <property type="project" value="TreeGrafter"/>
</dbReference>